<sequence>MLGSGTSCGIHITFAPTEIIPRTTISYDVSELFAGVISRIMNHDDGDHWTSEKSVHSPSPHIEGHEDARSPQKVMQRRTDLHVHTTRKIDSFVQANKPISSPYFPSGPLSNEEAGTRESMHCVPFLHMVLFRKPSCSSAGQYSTPQIYNLRVRCPVGKVEEKRNSAACEKCLHGSRNG</sequence>
<proteinExistence type="predicted"/>
<gene>
    <name evidence="2" type="ORF">TGP89_364780</name>
</gene>
<dbReference type="Proteomes" id="UP000028828">
    <property type="component" value="Unassembled WGS sequence"/>
</dbReference>
<protein>
    <submittedName>
        <fullName evidence="2">Uncharacterized protein</fullName>
    </submittedName>
</protein>
<accession>A0A086J6L4</accession>
<organism evidence="2 3">
    <name type="scientific">Toxoplasma gondii p89</name>
    <dbReference type="NCBI Taxonomy" id="943119"/>
    <lineage>
        <taxon>Eukaryota</taxon>
        <taxon>Sar</taxon>
        <taxon>Alveolata</taxon>
        <taxon>Apicomplexa</taxon>
        <taxon>Conoidasida</taxon>
        <taxon>Coccidia</taxon>
        <taxon>Eucoccidiorida</taxon>
        <taxon>Eimeriorina</taxon>
        <taxon>Sarcocystidae</taxon>
        <taxon>Toxoplasma</taxon>
    </lineage>
</organism>
<dbReference type="AlphaFoldDB" id="A0A086J6L4"/>
<evidence type="ECO:0000313" key="3">
    <source>
        <dbReference type="Proteomes" id="UP000028828"/>
    </source>
</evidence>
<reference evidence="2 3" key="1">
    <citation type="submission" date="2014-03" db="EMBL/GenBank/DDBJ databases">
        <authorList>
            <person name="Sibley D."/>
            <person name="Venepally P."/>
            <person name="Karamycheva S."/>
            <person name="Hadjithomas M."/>
            <person name="Khan A."/>
            <person name="Brunk B."/>
            <person name="Roos D."/>
            <person name="Caler E."/>
            <person name="Lorenzi H."/>
        </authorList>
    </citation>
    <scope>NUCLEOTIDE SEQUENCE [LARGE SCALE GENOMIC DNA]</scope>
    <source>
        <strain evidence="3">p89</strain>
    </source>
</reference>
<name>A0A086J6L4_TOXGO</name>
<feature type="region of interest" description="Disordered" evidence="1">
    <location>
        <begin position="48"/>
        <end position="74"/>
    </location>
</feature>
<evidence type="ECO:0000313" key="2">
    <source>
        <dbReference type="EMBL" id="KFG27782.1"/>
    </source>
</evidence>
<dbReference type="VEuPathDB" id="ToxoDB:TGP89_364780"/>
<evidence type="ECO:0000256" key="1">
    <source>
        <dbReference type="SAM" id="MobiDB-lite"/>
    </source>
</evidence>
<dbReference type="EMBL" id="AEYI02002601">
    <property type="protein sequence ID" value="KFG27782.1"/>
    <property type="molecule type" value="Genomic_DNA"/>
</dbReference>
<comment type="caution">
    <text evidence="2">The sequence shown here is derived from an EMBL/GenBank/DDBJ whole genome shotgun (WGS) entry which is preliminary data.</text>
</comment>